<dbReference type="OrthoDB" id="3719074at2759"/>
<dbReference type="EMBL" id="MU006236">
    <property type="protein sequence ID" value="KAF2821786.1"/>
    <property type="molecule type" value="Genomic_DNA"/>
</dbReference>
<dbReference type="AlphaFoldDB" id="A0A6A6ZLG3"/>
<protein>
    <submittedName>
        <fullName evidence="1">Uncharacterized protein</fullName>
    </submittedName>
</protein>
<sequence>MAPRLISQSDPILYISLDSLSNELLLLVAEHLLGDVQVHSHDEQHLPLPPSPPPPPRHLWTQPAGLSLFRSPHHNERVHCDTPSVQYTLQAGLSGLSALSSTSRKYTAIAQSILFKAPTLSIGRDRRWNVESPIYLFARALLERPDLSRWTTSLRIDLPNCWDQSMEASMSEPLERHRMAVAVSDLIDSIDWMDHKAKDGWKWQLQHLRPLPFCAAILCLLPKLKQLDVVAAPNGVRSLFPDIFWMTSDHAMSKVGLKCALRSLARCPGLINLKHIRTSLWNTPFQTPLADLAFLTSLDITLKICFRDKASGYRTLNGIKCLRVGSSASELPSPNTGCWFEEFLHRLKMVLTLLPNLETLEVYALEHHDDHMSQAAIARNVYSMLTECCLEVAATLHTLKLPRGWWTWHVARRLNNVEIWHNNRPQPGAYTGSITDLRAFIALNTLVMHSTAIMAKDLYDTEIADPTETLPASIKHITVYGAHDGMWSWIGNVLECRGTHLPCLQEITLLKEEPVHEALRLSSLAELSKSDKTLWEKISASTLVLNGDV</sequence>
<name>A0A6A6ZLG3_9PLEO</name>
<gene>
    <name evidence="1" type="ORF">CC86DRAFT_100647</name>
</gene>
<reference evidence="1" key="1">
    <citation type="journal article" date="2020" name="Stud. Mycol.">
        <title>101 Dothideomycetes genomes: a test case for predicting lifestyles and emergence of pathogens.</title>
        <authorList>
            <person name="Haridas S."/>
            <person name="Albert R."/>
            <person name="Binder M."/>
            <person name="Bloem J."/>
            <person name="Labutti K."/>
            <person name="Salamov A."/>
            <person name="Andreopoulos B."/>
            <person name="Baker S."/>
            <person name="Barry K."/>
            <person name="Bills G."/>
            <person name="Bluhm B."/>
            <person name="Cannon C."/>
            <person name="Castanera R."/>
            <person name="Culley D."/>
            <person name="Daum C."/>
            <person name="Ezra D."/>
            <person name="Gonzalez J."/>
            <person name="Henrissat B."/>
            <person name="Kuo A."/>
            <person name="Liang C."/>
            <person name="Lipzen A."/>
            <person name="Lutzoni F."/>
            <person name="Magnuson J."/>
            <person name="Mondo S."/>
            <person name="Nolan M."/>
            <person name="Ohm R."/>
            <person name="Pangilinan J."/>
            <person name="Park H.-J."/>
            <person name="Ramirez L."/>
            <person name="Alfaro M."/>
            <person name="Sun H."/>
            <person name="Tritt A."/>
            <person name="Yoshinaga Y."/>
            <person name="Zwiers L.-H."/>
            <person name="Turgeon B."/>
            <person name="Goodwin S."/>
            <person name="Spatafora J."/>
            <person name="Crous P."/>
            <person name="Grigoriev I."/>
        </authorList>
    </citation>
    <scope>NUCLEOTIDE SEQUENCE</scope>
    <source>
        <strain evidence="1">CBS 113818</strain>
    </source>
</reference>
<proteinExistence type="predicted"/>
<evidence type="ECO:0000313" key="2">
    <source>
        <dbReference type="Proteomes" id="UP000799424"/>
    </source>
</evidence>
<organism evidence="1 2">
    <name type="scientific">Ophiobolus disseminans</name>
    <dbReference type="NCBI Taxonomy" id="1469910"/>
    <lineage>
        <taxon>Eukaryota</taxon>
        <taxon>Fungi</taxon>
        <taxon>Dikarya</taxon>
        <taxon>Ascomycota</taxon>
        <taxon>Pezizomycotina</taxon>
        <taxon>Dothideomycetes</taxon>
        <taxon>Pleosporomycetidae</taxon>
        <taxon>Pleosporales</taxon>
        <taxon>Pleosporineae</taxon>
        <taxon>Phaeosphaeriaceae</taxon>
        <taxon>Ophiobolus</taxon>
    </lineage>
</organism>
<keyword evidence="2" id="KW-1185">Reference proteome</keyword>
<evidence type="ECO:0000313" key="1">
    <source>
        <dbReference type="EMBL" id="KAF2821786.1"/>
    </source>
</evidence>
<dbReference type="Proteomes" id="UP000799424">
    <property type="component" value="Unassembled WGS sequence"/>
</dbReference>
<accession>A0A6A6ZLG3</accession>